<evidence type="ECO:0000313" key="2">
    <source>
        <dbReference type="EMBL" id="CAG6391964.1"/>
    </source>
</evidence>
<feature type="region of interest" description="Disordered" evidence="1">
    <location>
        <begin position="19"/>
        <end position="55"/>
    </location>
</feature>
<feature type="compositionally biased region" description="Basic and acidic residues" evidence="1">
    <location>
        <begin position="41"/>
        <end position="51"/>
    </location>
</feature>
<organism evidence="2 3">
    <name type="scientific">Actinacidiphila cocklensis</name>
    <dbReference type="NCBI Taxonomy" id="887465"/>
    <lineage>
        <taxon>Bacteria</taxon>
        <taxon>Bacillati</taxon>
        <taxon>Actinomycetota</taxon>
        <taxon>Actinomycetes</taxon>
        <taxon>Kitasatosporales</taxon>
        <taxon>Streptomycetaceae</taxon>
        <taxon>Actinacidiphila</taxon>
    </lineage>
</organism>
<evidence type="ECO:0000313" key="3">
    <source>
        <dbReference type="Proteomes" id="UP001152519"/>
    </source>
</evidence>
<protein>
    <submittedName>
        <fullName evidence="2">Uncharacterized protein</fullName>
    </submittedName>
</protein>
<comment type="caution">
    <text evidence="2">The sequence shown here is derived from an EMBL/GenBank/DDBJ whole genome shotgun (WGS) entry which is preliminary data.</text>
</comment>
<dbReference type="Proteomes" id="UP001152519">
    <property type="component" value="Unassembled WGS sequence"/>
</dbReference>
<reference evidence="2" key="1">
    <citation type="submission" date="2021-05" db="EMBL/GenBank/DDBJ databases">
        <authorList>
            <person name="Arsene-Ploetze F."/>
        </authorList>
    </citation>
    <scope>NUCLEOTIDE SEQUENCE</scope>
    <source>
        <strain evidence="2">DSM 42138</strain>
    </source>
</reference>
<gene>
    <name evidence="2" type="ORF">SCOCK_140162</name>
</gene>
<keyword evidence="3" id="KW-1185">Reference proteome</keyword>
<sequence>MHGGGHEGREQLVCQARAFEKRASHGMGQVPSPPHGRRARRVDVDPEEPRHLRGARQKRALPVRVFCLVGHGSILYWRAAARAARSRQAERLIPGPRSDGRR</sequence>
<dbReference type="EMBL" id="CAJSLV010000042">
    <property type="protein sequence ID" value="CAG6391964.1"/>
    <property type="molecule type" value="Genomic_DNA"/>
</dbReference>
<evidence type="ECO:0000256" key="1">
    <source>
        <dbReference type="SAM" id="MobiDB-lite"/>
    </source>
</evidence>
<name>A0A9W4GPV2_9ACTN</name>
<proteinExistence type="predicted"/>
<dbReference type="AlphaFoldDB" id="A0A9W4GPV2"/>
<accession>A0A9W4GPV2</accession>